<proteinExistence type="inferred from homology"/>
<keyword evidence="9 14" id="KW-0560">Oxidoreductase</keyword>
<keyword evidence="8" id="KW-0492">Microsome</keyword>
<evidence type="ECO:0000256" key="6">
    <source>
        <dbReference type="ARBA" id="ARBA00022723"/>
    </source>
</evidence>
<evidence type="ECO:0000256" key="8">
    <source>
        <dbReference type="ARBA" id="ARBA00022848"/>
    </source>
</evidence>
<accession>A0A7M5ULP0</accession>
<evidence type="ECO:0000256" key="9">
    <source>
        <dbReference type="ARBA" id="ARBA00023002"/>
    </source>
</evidence>
<evidence type="ECO:0000256" key="2">
    <source>
        <dbReference type="ARBA" id="ARBA00004174"/>
    </source>
</evidence>
<dbReference type="InterPro" id="IPR017972">
    <property type="entry name" value="Cyt_P450_CS"/>
</dbReference>
<dbReference type="InterPro" id="IPR036396">
    <property type="entry name" value="Cyt_P450_sf"/>
</dbReference>
<dbReference type="GO" id="GO:0005506">
    <property type="term" value="F:iron ion binding"/>
    <property type="evidence" value="ECO:0007669"/>
    <property type="project" value="InterPro"/>
</dbReference>
<keyword evidence="16" id="KW-1185">Reference proteome</keyword>
<dbReference type="PRINTS" id="PR00463">
    <property type="entry name" value="EP450I"/>
</dbReference>
<dbReference type="GO" id="GO:0004508">
    <property type="term" value="F:steroid 17-alpha-monooxygenase activity"/>
    <property type="evidence" value="ECO:0007669"/>
    <property type="project" value="TreeGrafter"/>
</dbReference>
<dbReference type="GO" id="GO:0005789">
    <property type="term" value="C:endoplasmic reticulum membrane"/>
    <property type="evidence" value="ECO:0007669"/>
    <property type="project" value="UniProtKB-SubCell"/>
</dbReference>
<keyword evidence="6 13" id="KW-0479">Metal-binding</keyword>
<dbReference type="EnsemblMetazoa" id="CLYHEMT001332.1">
    <property type="protein sequence ID" value="CLYHEMP001332.1"/>
    <property type="gene ID" value="CLYHEMG001332"/>
</dbReference>
<dbReference type="PANTHER" id="PTHR24289">
    <property type="entry name" value="STEROID 17-ALPHA-HYDROXYLASE/17,20 LYASE"/>
    <property type="match status" value="1"/>
</dbReference>
<evidence type="ECO:0000256" key="11">
    <source>
        <dbReference type="ARBA" id="ARBA00023033"/>
    </source>
</evidence>
<evidence type="ECO:0000256" key="5">
    <source>
        <dbReference type="ARBA" id="ARBA00022617"/>
    </source>
</evidence>
<keyword evidence="5 13" id="KW-0349">Heme</keyword>
<dbReference type="SUPFAM" id="SSF48264">
    <property type="entry name" value="Cytochrome P450"/>
    <property type="match status" value="1"/>
</dbReference>
<dbReference type="Gene3D" id="1.10.630.10">
    <property type="entry name" value="Cytochrome P450"/>
    <property type="match status" value="1"/>
</dbReference>
<comment type="similarity">
    <text evidence="4 14">Belongs to the cytochrome P450 family.</text>
</comment>
<evidence type="ECO:0000256" key="1">
    <source>
        <dbReference type="ARBA" id="ARBA00001971"/>
    </source>
</evidence>
<dbReference type="Pfam" id="PF00067">
    <property type="entry name" value="p450"/>
    <property type="match status" value="1"/>
</dbReference>
<dbReference type="PROSITE" id="PS00086">
    <property type="entry name" value="CYTOCHROME_P450"/>
    <property type="match status" value="1"/>
</dbReference>
<dbReference type="GO" id="GO:0020037">
    <property type="term" value="F:heme binding"/>
    <property type="evidence" value="ECO:0007669"/>
    <property type="project" value="InterPro"/>
</dbReference>
<evidence type="ECO:0000256" key="7">
    <source>
        <dbReference type="ARBA" id="ARBA00022824"/>
    </source>
</evidence>
<comment type="cofactor">
    <cofactor evidence="1 13">
        <name>heme</name>
        <dbReference type="ChEBI" id="CHEBI:30413"/>
    </cofactor>
</comment>
<keyword evidence="7" id="KW-0256">Endoplasmic reticulum</keyword>
<dbReference type="FunFam" id="1.10.630.10:FF:000238">
    <property type="entry name" value="Cytochrome P450 2A6"/>
    <property type="match status" value="1"/>
</dbReference>
<keyword evidence="11 14" id="KW-0503">Monooxygenase</keyword>
<keyword evidence="12" id="KW-0472">Membrane</keyword>
<evidence type="ECO:0000256" key="4">
    <source>
        <dbReference type="ARBA" id="ARBA00010617"/>
    </source>
</evidence>
<dbReference type="OrthoDB" id="1418422at2759"/>
<dbReference type="InterPro" id="IPR001128">
    <property type="entry name" value="Cyt_P450"/>
</dbReference>
<feature type="binding site" description="axial binding residue" evidence="13">
    <location>
        <position position="447"/>
    </location>
    <ligand>
        <name>heme</name>
        <dbReference type="ChEBI" id="CHEBI:30413"/>
    </ligand>
    <ligandPart>
        <name>Fe</name>
        <dbReference type="ChEBI" id="CHEBI:18248"/>
    </ligandPart>
</feature>
<evidence type="ECO:0000313" key="16">
    <source>
        <dbReference type="Proteomes" id="UP000594262"/>
    </source>
</evidence>
<name>A0A7M5ULP0_9CNID</name>
<dbReference type="InterPro" id="IPR002401">
    <property type="entry name" value="Cyt_P450_E_grp-I"/>
</dbReference>
<dbReference type="AlphaFoldDB" id="A0A7M5ULP0"/>
<evidence type="ECO:0000256" key="13">
    <source>
        <dbReference type="PIRSR" id="PIRSR602401-1"/>
    </source>
</evidence>
<evidence type="ECO:0000256" key="10">
    <source>
        <dbReference type="ARBA" id="ARBA00023004"/>
    </source>
</evidence>
<dbReference type="PRINTS" id="PR00385">
    <property type="entry name" value="P450"/>
</dbReference>
<keyword evidence="10 13" id="KW-0408">Iron</keyword>
<reference evidence="15" key="1">
    <citation type="submission" date="2021-01" db="UniProtKB">
        <authorList>
            <consortium name="EnsemblMetazoa"/>
        </authorList>
    </citation>
    <scope>IDENTIFICATION</scope>
</reference>
<dbReference type="RefSeq" id="XP_066919908.1">
    <property type="nucleotide sequence ID" value="XM_067063807.1"/>
</dbReference>
<dbReference type="GeneID" id="136807212"/>
<dbReference type="GO" id="GO:0042446">
    <property type="term" value="P:hormone biosynthetic process"/>
    <property type="evidence" value="ECO:0007669"/>
    <property type="project" value="TreeGrafter"/>
</dbReference>
<evidence type="ECO:0000256" key="12">
    <source>
        <dbReference type="ARBA" id="ARBA00023136"/>
    </source>
</evidence>
<sequence>MIALIIIAAVPALFLLWVLTTYVEHVISLRKYPKGPFPLPLIGNLNLIGGQRIHLNLLELTKKYGNVYSISMGMRRVVVVNSYENVKEGLVTRGHDLAGRPHLRVGSKYHSNNYKTVGAMDYSKSWAFVRKLAYKSLHLYGEGMVNMESCVLENVEKLSGIISKEVGQPVLIHQYLGNILVNTICTRVFNTDYEIDDPEFQNILDFTFDIGKGLGLDGWTMIFPWLANLPANTSEELRHLIAAVKNRNAHTRKKFEEHIATFNPEKLRDICDQLLFLSQNKEQWEGAGFEKVTQEQLEAIVHSYFFAGIETTLTTLRWFFLYCLYHPEYETKMYQELVDTFGLKHRLTYGDLSSLPFTQAMMNETNRCASILRINLPHKAEVDSSIGGKAIPKGTPVIFNFHSVHFDGKYWENPNEFNPHRWLNTDGSLKKEKVTHYLPFSAGTRVCLGEKMAKVQMFLIAASLVRSFEVMRYDGEKLPALDERGPGSGPYTPGTTYKVIFKKRSEA</sequence>
<dbReference type="PANTHER" id="PTHR24289:SF1">
    <property type="entry name" value="STEROID 17-ALPHA-HYDROXYLASE_17,20 LYASE"/>
    <property type="match status" value="1"/>
</dbReference>
<comment type="subcellular location">
    <subcellularLocation>
        <location evidence="3">Endoplasmic reticulum membrane</location>
        <topology evidence="3">Peripheral membrane protein</topology>
    </subcellularLocation>
    <subcellularLocation>
        <location evidence="2">Microsome membrane</location>
        <topology evidence="2">Peripheral membrane protein</topology>
    </subcellularLocation>
</comment>
<organism evidence="15 16">
    <name type="scientific">Clytia hemisphaerica</name>
    <dbReference type="NCBI Taxonomy" id="252671"/>
    <lineage>
        <taxon>Eukaryota</taxon>
        <taxon>Metazoa</taxon>
        <taxon>Cnidaria</taxon>
        <taxon>Hydrozoa</taxon>
        <taxon>Hydroidolina</taxon>
        <taxon>Leptothecata</taxon>
        <taxon>Obeliida</taxon>
        <taxon>Clytiidae</taxon>
        <taxon>Clytia</taxon>
    </lineage>
</organism>
<evidence type="ECO:0000256" key="14">
    <source>
        <dbReference type="RuleBase" id="RU000461"/>
    </source>
</evidence>
<dbReference type="GO" id="GO:0042448">
    <property type="term" value="P:progesterone metabolic process"/>
    <property type="evidence" value="ECO:0007669"/>
    <property type="project" value="TreeGrafter"/>
</dbReference>
<protein>
    <submittedName>
        <fullName evidence="15">Uncharacterized protein</fullName>
    </submittedName>
</protein>
<evidence type="ECO:0000256" key="3">
    <source>
        <dbReference type="ARBA" id="ARBA00004406"/>
    </source>
</evidence>
<dbReference type="Proteomes" id="UP000594262">
    <property type="component" value="Unplaced"/>
</dbReference>
<evidence type="ECO:0000313" key="15">
    <source>
        <dbReference type="EnsemblMetazoa" id="CLYHEMP001332.1"/>
    </source>
</evidence>